<accession>A0ABT8Y6D2</accession>
<name>A0ABT8Y6D2_9SPHN</name>
<sequence>MSLFYSDDDAIARLGTAFLDLSLPKAEWTHAAHFATTLWLLGARPDIVPERDMPALIRAYNASVGGVNDDHNGYHETITQASIGAARAFLAERPAGEALHETVDALMAGPLGISGWPLVHWSRERLFSVAARRDWVRPDLAPLPFAEAEPFQAD</sequence>
<proteinExistence type="predicted"/>
<gene>
    <name evidence="1" type="ORF">Q4F19_05805</name>
</gene>
<dbReference type="EMBL" id="JAUOTP010000002">
    <property type="protein sequence ID" value="MDO6413889.1"/>
    <property type="molecule type" value="Genomic_DNA"/>
</dbReference>
<keyword evidence="2" id="KW-1185">Reference proteome</keyword>
<organism evidence="1 2">
    <name type="scientific">Sphingomonas natans</name>
    <dbReference type="NCBI Taxonomy" id="3063330"/>
    <lineage>
        <taxon>Bacteria</taxon>
        <taxon>Pseudomonadati</taxon>
        <taxon>Pseudomonadota</taxon>
        <taxon>Alphaproteobacteria</taxon>
        <taxon>Sphingomonadales</taxon>
        <taxon>Sphingomonadaceae</taxon>
        <taxon>Sphingomonas</taxon>
    </lineage>
</organism>
<evidence type="ECO:0000313" key="2">
    <source>
        <dbReference type="Proteomes" id="UP001169764"/>
    </source>
</evidence>
<evidence type="ECO:0000313" key="1">
    <source>
        <dbReference type="EMBL" id="MDO6413889.1"/>
    </source>
</evidence>
<reference evidence="1" key="1">
    <citation type="submission" date="2023-07" db="EMBL/GenBank/DDBJ databases">
        <authorList>
            <person name="Kim M."/>
        </authorList>
    </citation>
    <scope>NUCLEOTIDE SEQUENCE</scope>
    <source>
        <strain evidence="1">BIUV-7</strain>
    </source>
</reference>
<comment type="caution">
    <text evidence="1">The sequence shown here is derived from an EMBL/GenBank/DDBJ whole genome shotgun (WGS) entry which is preliminary data.</text>
</comment>
<dbReference type="RefSeq" id="WP_303540641.1">
    <property type="nucleotide sequence ID" value="NZ_JAUOTP010000002.1"/>
</dbReference>
<protein>
    <submittedName>
        <fullName evidence="1">Uncharacterized protein</fullName>
    </submittedName>
</protein>
<dbReference type="Proteomes" id="UP001169764">
    <property type="component" value="Unassembled WGS sequence"/>
</dbReference>